<name>A0ABV2CY82_9SPHN</name>
<dbReference type="InterPro" id="IPR002060">
    <property type="entry name" value="Squ/phyt_synthse"/>
</dbReference>
<comment type="caution">
    <text evidence="1">The sequence shown here is derived from an EMBL/GenBank/DDBJ whole genome shotgun (WGS) entry which is preliminary data.</text>
</comment>
<sequence length="221" mass="23813">MELTPAPIASLPAVSRLALVYAPAWARERTLAVFALDARLADLIRGSSEPMLAQLRLAWWREAVARPASSWPEGEPIFSLLRSWVDQHSPLTSLIDGWEALTAHPPLGEEAVRAFAQGRAAASGALARVLGSVKEEDAATSLGRIWALEDLAMRLSREDERKIALALAAEQPVALPRTGRALRPLRVAAALARRRRLAGSEAGAASPRAVFEALRRGLLGL</sequence>
<gene>
    <name evidence="1" type="ORF">ABVV53_03625</name>
</gene>
<dbReference type="Proteomes" id="UP001548713">
    <property type="component" value="Unassembled WGS sequence"/>
</dbReference>
<dbReference type="SUPFAM" id="SSF48576">
    <property type="entry name" value="Terpenoid synthases"/>
    <property type="match status" value="1"/>
</dbReference>
<protein>
    <submittedName>
        <fullName evidence="1">Squalene/phytoene synthase family protein</fullName>
    </submittedName>
</protein>
<dbReference type="RefSeq" id="WP_353982968.1">
    <property type="nucleotide sequence ID" value="NZ_JBEWLY010000008.1"/>
</dbReference>
<evidence type="ECO:0000313" key="2">
    <source>
        <dbReference type="Proteomes" id="UP001548713"/>
    </source>
</evidence>
<evidence type="ECO:0000313" key="1">
    <source>
        <dbReference type="EMBL" id="MET1754550.1"/>
    </source>
</evidence>
<keyword evidence="2" id="KW-1185">Reference proteome</keyword>
<reference evidence="1 2" key="1">
    <citation type="submission" date="2024-07" db="EMBL/GenBank/DDBJ databases">
        <title>Novosphingobium kalidii RD2P27.</title>
        <authorList>
            <person name="Sun J.-Q."/>
        </authorList>
    </citation>
    <scope>NUCLEOTIDE SEQUENCE [LARGE SCALE GENOMIC DNA]</scope>
    <source>
        <strain evidence="1 2">RD2P27</strain>
    </source>
</reference>
<proteinExistence type="predicted"/>
<dbReference type="EMBL" id="JBEWLY010000008">
    <property type="protein sequence ID" value="MET1754550.1"/>
    <property type="molecule type" value="Genomic_DNA"/>
</dbReference>
<dbReference type="InterPro" id="IPR008949">
    <property type="entry name" value="Isoprenoid_synthase_dom_sf"/>
</dbReference>
<accession>A0ABV2CY82</accession>
<organism evidence="1 2">
    <name type="scientific">Novosphingobium kalidii</name>
    <dbReference type="NCBI Taxonomy" id="3230299"/>
    <lineage>
        <taxon>Bacteria</taxon>
        <taxon>Pseudomonadati</taxon>
        <taxon>Pseudomonadota</taxon>
        <taxon>Alphaproteobacteria</taxon>
        <taxon>Sphingomonadales</taxon>
        <taxon>Sphingomonadaceae</taxon>
        <taxon>Novosphingobium</taxon>
    </lineage>
</organism>
<dbReference type="Pfam" id="PF00494">
    <property type="entry name" value="SQS_PSY"/>
    <property type="match status" value="1"/>
</dbReference>